<feature type="domain" description="Baseplate structural protein Gp10 C-terminal" evidence="1">
    <location>
        <begin position="164"/>
        <end position="278"/>
    </location>
</feature>
<organism evidence="2 3">
    <name type="scientific">Empedobacter tilapiae</name>
    <dbReference type="NCBI Taxonomy" id="2491114"/>
    <lineage>
        <taxon>Bacteria</taxon>
        <taxon>Pseudomonadati</taxon>
        <taxon>Bacteroidota</taxon>
        <taxon>Flavobacteriia</taxon>
        <taxon>Flavobacteriales</taxon>
        <taxon>Weeksellaceae</taxon>
        <taxon>Empedobacter</taxon>
    </lineage>
</organism>
<evidence type="ECO:0000313" key="3">
    <source>
        <dbReference type="Proteomes" id="UP000297998"/>
    </source>
</evidence>
<evidence type="ECO:0000259" key="1">
    <source>
        <dbReference type="Pfam" id="PF21939"/>
    </source>
</evidence>
<dbReference type="Proteomes" id="UP000297998">
    <property type="component" value="Unassembled WGS sequence"/>
</dbReference>
<reference evidence="2 3" key="1">
    <citation type="submission" date="2019-03" db="EMBL/GenBank/DDBJ databases">
        <title>Empedobacter tilapiae sp. nov., isolated from an intestine of Nile tilapia Oreochromis niloticus.</title>
        <authorList>
            <person name="Kim Y.-O."/>
            <person name="Yoon J.-H."/>
        </authorList>
    </citation>
    <scope>NUCLEOTIDE SEQUENCE [LARGE SCALE GENOMIC DNA]</scope>
    <source>
        <strain evidence="2 3">MRS2</strain>
    </source>
</reference>
<evidence type="ECO:0000313" key="2">
    <source>
        <dbReference type="EMBL" id="TGN26758.1"/>
    </source>
</evidence>
<protein>
    <recommendedName>
        <fullName evidence="1">Baseplate structural protein Gp10 C-terminal domain-containing protein</fullName>
    </recommendedName>
</protein>
<dbReference type="AlphaFoldDB" id="A0A4Z1B8N9"/>
<keyword evidence="3" id="KW-1185">Reference proteome</keyword>
<accession>A0A4Z1B8N9</accession>
<dbReference type="EMBL" id="SRPE01000006">
    <property type="protein sequence ID" value="TGN26758.1"/>
    <property type="molecule type" value="Genomic_DNA"/>
</dbReference>
<dbReference type="InterPro" id="IPR053827">
    <property type="entry name" value="Gp10_C"/>
</dbReference>
<dbReference type="OrthoDB" id="9113831at2"/>
<dbReference type="SUPFAM" id="SSF88874">
    <property type="entry name" value="Receptor-binding domain of short tail fibre protein gp12"/>
    <property type="match status" value="1"/>
</dbReference>
<dbReference type="CDD" id="cd22641">
    <property type="entry name" value="C24-like"/>
    <property type="match status" value="1"/>
</dbReference>
<proteinExistence type="predicted"/>
<dbReference type="RefSeq" id="WP_135835657.1">
    <property type="nucleotide sequence ID" value="NZ_SRPE01000006.1"/>
</dbReference>
<comment type="caution">
    <text evidence="2">The sequence shown here is derived from an EMBL/GenBank/DDBJ whole genome shotgun (WGS) entry which is preliminary data.</text>
</comment>
<gene>
    <name evidence="2" type="ORF">E4J94_09945</name>
</gene>
<name>A0A4Z1B8N9_9FLAO</name>
<sequence length="286" mass="31652">MNKIDFQQTGGFPLETDTLDAMQTAYNIFNSLGNIIAPLAIISGCDQIGNQISNGIVYINGEVIEFRGGTPTQFVIIGEEVKSRLFYEETKEKPVYRTRYATFGESAGNKNYRWSDFHRPFSLKDIGNRLVHPGFIQDYYGDINQIPYGWFLCNGQNGTPDLRGMFIVGYDDRNADYNAIGKTGGAKEVTLNVNQIPAHKHSGITNTDGDHVHIGLKLRGSNADNGDPGNYVNTSKVQDNGLQDNAGFTERAGAHGHTFETNEVGGNQAHENRPPYYVLAKIMYKG</sequence>
<dbReference type="Pfam" id="PF21939">
    <property type="entry name" value="Gp10_C"/>
    <property type="match status" value="1"/>
</dbReference>